<reference evidence="2" key="1">
    <citation type="journal article" date="2019" name="Int. J. Syst. Evol. Microbiol.">
        <title>The Global Catalogue of Microorganisms (GCM) 10K type strain sequencing project: providing services to taxonomists for standard genome sequencing and annotation.</title>
        <authorList>
            <consortium name="The Broad Institute Genomics Platform"/>
            <consortium name="The Broad Institute Genome Sequencing Center for Infectious Disease"/>
            <person name="Wu L."/>
            <person name="Ma J."/>
        </authorList>
    </citation>
    <scope>NUCLEOTIDE SEQUENCE [LARGE SCALE GENOMIC DNA]</scope>
    <source>
        <strain evidence="2">CCM 7526</strain>
    </source>
</reference>
<evidence type="ECO:0000313" key="1">
    <source>
        <dbReference type="EMBL" id="MFD1365558.1"/>
    </source>
</evidence>
<organism evidence="1 2">
    <name type="scientific">Actinoplanes sichuanensis</name>
    <dbReference type="NCBI Taxonomy" id="512349"/>
    <lineage>
        <taxon>Bacteria</taxon>
        <taxon>Bacillati</taxon>
        <taxon>Actinomycetota</taxon>
        <taxon>Actinomycetes</taxon>
        <taxon>Micromonosporales</taxon>
        <taxon>Micromonosporaceae</taxon>
        <taxon>Actinoplanes</taxon>
    </lineage>
</organism>
<dbReference type="RefSeq" id="WP_317792908.1">
    <property type="nucleotide sequence ID" value="NZ_AP028461.1"/>
</dbReference>
<keyword evidence="2" id="KW-1185">Reference proteome</keyword>
<proteinExistence type="predicted"/>
<dbReference type="Proteomes" id="UP001597183">
    <property type="component" value="Unassembled WGS sequence"/>
</dbReference>
<evidence type="ECO:0000313" key="2">
    <source>
        <dbReference type="Proteomes" id="UP001597183"/>
    </source>
</evidence>
<accession>A0ABW4A520</accession>
<comment type="caution">
    <text evidence="1">The sequence shown here is derived from an EMBL/GenBank/DDBJ whole genome shotgun (WGS) entry which is preliminary data.</text>
</comment>
<name>A0ABW4A520_9ACTN</name>
<protein>
    <submittedName>
        <fullName evidence="1">Uncharacterized protein</fullName>
    </submittedName>
</protein>
<dbReference type="EMBL" id="JBHTMK010000012">
    <property type="protein sequence ID" value="MFD1365558.1"/>
    <property type="molecule type" value="Genomic_DNA"/>
</dbReference>
<gene>
    <name evidence="1" type="ORF">ACFQ5G_09420</name>
</gene>
<sequence length="86" mass="8913">MPVIDLDSPRPEVAPRAARPRRLVLVVAGLMLAALAGEPAVPAAPDSPQVQPIILCHVEPGIDAPAYLVILDSESGEVAEDVVCPS</sequence>